<evidence type="ECO:0000256" key="5">
    <source>
        <dbReference type="ARBA" id="ARBA00023239"/>
    </source>
</evidence>
<dbReference type="EC" id="4.2.1.17" evidence="9"/>
<dbReference type="Proteomes" id="UP001146469">
    <property type="component" value="Unassembled WGS sequence"/>
</dbReference>
<dbReference type="SUPFAM" id="SSF52096">
    <property type="entry name" value="ClpP/crotonase"/>
    <property type="match status" value="1"/>
</dbReference>
<comment type="caution">
    <text evidence="9">The sequence shown here is derived from an EMBL/GenBank/DDBJ whole genome shotgun (WGS) entry which is preliminary data.</text>
</comment>
<sequence>MSAGHVITHLETVGADIASNAGGSATPGSPALEDVTLQVGVISLNRPEKRNALNAAIATAVAEAVRAHTAAGVRAILIRGEGPVFCAGADLSGGVYADDFWSAMEDMLSAIQITPVPVIADIHGPAVGAGCQIALACDLRVFADEGACWVPVAEHGFALDLWTHARARELMGGALARNVFLAGVRVGAEQARATGFSVVLDDATPNATVLAHRVARQAPLSMEHSKRVFNSPDMRADAELQQMMVDIWASDDVQEARRARAEKRAPQFRGR</sequence>
<evidence type="ECO:0000256" key="1">
    <source>
        <dbReference type="ARBA" id="ARBA00002994"/>
    </source>
</evidence>
<evidence type="ECO:0000313" key="10">
    <source>
        <dbReference type="Proteomes" id="UP001146469"/>
    </source>
</evidence>
<dbReference type="Pfam" id="PF00378">
    <property type="entry name" value="ECH_1"/>
    <property type="match status" value="1"/>
</dbReference>
<dbReference type="AlphaFoldDB" id="A0A9X3RFN3"/>
<comment type="function">
    <text evidence="1">Could possibly oxidize fatty acids using specific components.</text>
</comment>
<accession>A0A9X3RFN3</accession>
<comment type="similarity">
    <text evidence="2 8">Belongs to the enoyl-CoA hydratase/isomerase family.</text>
</comment>
<organism evidence="9 10">
    <name type="scientific">Corynebacterium evansiae</name>
    <dbReference type="NCBI Taxonomy" id="2913499"/>
    <lineage>
        <taxon>Bacteria</taxon>
        <taxon>Bacillati</taxon>
        <taxon>Actinomycetota</taxon>
        <taxon>Actinomycetes</taxon>
        <taxon>Mycobacteriales</taxon>
        <taxon>Corynebacteriaceae</taxon>
        <taxon>Corynebacterium</taxon>
    </lineage>
</organism>
<name>A0A9X3RFN3_9CORY</name>
<keyword evidence="4" id="KW-0443">Lipid metabolism</keyword>
<gene>
    <name evidence="9" type="ORF">L8V00_05365</name>
</gene>
<keyword evidence="5 9" id="KW-0456">Lyase</keyword>
<dbReference type="InterPro" id="IPR029045">
    <property type="entry name" value="ClpP/crotonase-like_dom_sf"/>
</dbReference>
<dbReference type="GO" id="GO:0004300">
    <property type="term" value="F:enoyl-CoA hydratase activity"/>
    <property type="evidence" value="ECO:0007669"/>
    <property type="project" value="UniProtKB-EC"/>
</dbReference>
<evidence type="ECO:0000256" key="2">
    <source>
        <dbReference type="ARBA" id="ARBA00005254"/>
    </source>
</evidence>
<dbReference type="CDD" id="cd06558">
    <property type="entry name" value="crotonase-like"/>
    <property type="match status" value="1"/>
</dbReference>
<keyword evidence="10" id="KW-1185">Reference proteome</keyword>
<evidence type="ECO:0000256" key="7">
    <source>
        <dbReference type="ARBA" id="ARBA00023717"/>
    </source>
</evidence>
<dbReference type="InterPro" id="IPR001753">
    <property type="entry name" value="Enoyl-CoA_hydra/iso"/>
</dbReference>
<dbReference type="PANTHER" id="PTHR11941">
    <property type="entry name" value="ENOYL-COA HYDRATASE-RELATED"/>
    <property type="match status" value="1"/>
</dbReference>
<evidence type="ECO:0000256" key="3">
    <source>
        <dbReference type="ARBA" id="ARBA00022832"/>
    </source>
</evidence>
<reference evidence="9" key="1">
    <citation type="submission" date="2022-02" db="EMBL/GenBank/DDBJ databases">
        <title>Corynebacterium sp. from urogenital microbiome.</title>
        <authorList>
            <person name="Cappelli E.A."/>
            <person name="Ribeiro T.G."/>
            <person name="Peixe L."/>
        </authorList>
    </citation>
    <scope>NUCLEOTIDE SEQUENCE</scope>
    <source>
        <strain evidence="9">C8Ua_174</strain>
    </source>
</reference>
<keyword evidence="3" id="KW-0276">Fatty acid metabolism</keyword>
<comment type="catalytic activity">
    <reaction evidence="7">
        <text>a 4-saturated-(3S)-3-hydroxyacyl-CoA = a (3E)-enoyl-CoA + H2O</text>
        <dbReference type="Rhea" id="RHEA:20724"/>
        <dbReference type="ChEBI" id="CHEBI:15377"/>
        <dbReference type="ChEBI" id="CHEBI:58521"/>
        <dbReference type="ChEBI" id="CHEBI:137480"/>
        <dbReference type="EC" id="4.2.1.17"/>
    </reaction>
</comment>
<evidence type="ECO:0000256" key="8">
    <source>
        <dbReference type="RuleBase" id="RU003707"/>
    </source>
</evidence>
<evidence type="ECO:0000256" key="6">
    <source>
        <dbReference type="ARBA" id="ARBA00023709"/>
    </source>
</evidence>
<evidence type="ECO:0000313" key="9">
    <source>
        <dbReference type="EMBL" id="MCZ9289640.1"/>
    </source>
</evidence>
<dbReference type="NCBIfam" id="NF005891">
    <property type="entry name" value="PRK07854.1"/>
    <property type="match status" value="1"/>
</dbReference>
<dbReference type="Gene3D" id="3.90.226.10">
    <property type="entry name" value="2-enoyl-CoA Hydratase, Chain A, domain 1"/>
    <property type="match status" value="1"/>
</dbReference>
<proteinExistence type="inferred from homology"/>
<protein>
    <submittedName>
        <fullName evidence="9">Enoyl-CoA hydratase</fullName>
        <ecNumber evidence="9">4.2.1.17</ecNumber>
    </submittedName>
</protein>
<dbReference type="PANTHER" id="PTHR11941:SF169">
    <property type="entry name" value="(7AS)-7A-METHYL-1,5-DIOXO-2,3,5,6,7,7A-HEXAHYDRO-1H-INDENE-CARBOXYL-COA HYDROLASE"/>
    <property type="match status" value="1"/>
</dbReference>
<evidence type="ECO:0000256" key="4">
    <source>
        <dbReference type="ARBA" id="ARBA00023098"/>
    </source>
</evidence>
<comment type="catalytic activity">
    <reaction evidence="6">
        <text>a (3S)-3-hydroxyacyl-CoA = a (2E)-enoyl-CoA + H2O</text>
        <dbReference type="Rhea" id="RHEA:16105"/>
        <dbReference type="ChEBI" id="CHEBI:15377"/>
        <dbReference type="ChEBI" id="CHEBI:57318"/>
        <dbReference type="ChEBI" id="CHEBI:58856"/>
        <dbReference type="EC" id="4.2.1.17"/>
    </reaction>
</comment>
<dbReference type="EMBL" id="JAKMUT010000004">
    <property type="protein sequence ID" value="MCZ9289640.1"/>
    <property type="molecule type" value="Genomic_DNA"/>
</dbReference>
<dbReference type="PROSITE" id="PS00166">
    <property type="entry name" value="ENOYL_COA_HYDRATASE"/>
    <property type="match status" value="1"/>
</dbReference>
<dbReference type="RefSeq" id="WP_269944429.1">
    <property type="nucleotide sequence ID" value="NZ_JAKMUT010000004.1"/>
</dbReference>
<dbReference type="GO" id="GO:0006635">
    <property type="term" value="P:fatty acid beta-oxidation"/>
    <property type="evidence" value="ECO:0007669"/>
    <property type="project" value="TreeGrafter"/>
</dbReference>
<dbReference type="InterPro" id="IPR018376">
    <property type="entry name" value="Enoyl-CoA_hyd/isom_CS"/>
</dbReference>